<dbReference type="GO" id="GO:0043709">
    <property type="term" value="P:cell adhesion involved in single-species biofilm formation"/>
    <property type="evidence" value="ECO:0007669"/>
    <property type="project" value="TreeGrafter"/>
</dbReference>
<dbReference type="Proteomes" id="UP000199169">
    <property type="component" value="Unassembled WGS sequence"/>
</dbReference>
<evidence type="ECO:0000259" key="2">
    <source>
        <dbReference type="PROSITE" id="PS50887"/>
    </source>
</evidence>
<dbReference type="Pfam" id="PF00990">
    <property type="entry name" value="GGDEF"/>
    <property type="match status" value="1"/>
</dbReference>
<dbReference type="EMBL" id="FLQX01000094">
    <property type="protein sequence ID" value="SBT05115.1"/>
    <property type="molecule type" value="Genomic_DNA"/>
</dbReference>
<dbReference type="EC" id="2.7.7.65" evidence="1"/>
<protein>
    <recommendedName>
        <fullName evidence="1">diguanylate cyclase</fullName>
        <ecNumber evidence="1">2.7.7.65</ecNumber>
    </recommendedName>
</protein>
<dbReference type="CDD" id="cd01949">
    <property type="entry name" value="GGDEF"/>
    <property type="match status" value="1"/>
</dbReference>
<dbReference type="PANTHER" id="PTHR45138">
    <property type="entry name" value="REGULATORY COMPONENTS OF SENSORY TRANSDUCTION SYSTEM"/>
    <property type="match status" value="1"/>
</dbReference>
<dbReference type="SUPFAM" id="SSF55073">
    <property type="entry name" value="Nucleotide cyclase"/>
    <property type="match status" value="1"/>
</dbReference>
<dbReference type="PANTHER" id="PTHR45138:SF24">
    <property type="entry name" value="DIGUANYLATE CYCLASE DGCC-RELATED"/>
    <property type="match status" value="1"/>
</dbReference>
<reference evidence="4" key="1">
    <citation type="submission" date="2016-06" db="EMBL/GenBank/DDBJ databases">
        <authorList>
            <person name="McIlroy S.J."/>
            <person name="Karst S.M."/>
            <person name="Albertsen M."/>
        </authorList>
    </citation>
    <scope>NUCLEOTIDE SEQUENCE [LARGE SCALE GENOMIC DNA]</scope>
</reference>
<dbReference type="Gene3D" id="3.30.450.20">
    <property type="entry name" value="PAS domain"/>
    <property type="match status" value="1"/>
</dbReference>
<dbReference type="Gene3D" id="3.30.70.270">
    <property type="match status" value="1"/>
</dbReference>
<dbReference type="InterPro" id="IPR000160">
    <property type="entry name" value="GGDEF_dom"/>
</dbReference>
<feature type="domain" description="GGDEF" evidence="2">
    <location>
        <begin position="202"/>
        <end position="338"/>
    </location>
</feature>
<dbReference type="STRING" id="1860102.ACCAA_20165"/>
<dbReference type="NCBIfam" id="TIGR00254">
    <property type="entry name" value="GGDEF"/>
    <property type="match status" value="1"/>
</dbReference>
<dbReference type="GO" id="GO:1902201">
    <property type="term" value="P:negative regulation of bacterial-type flagellum-dependent cell motility"/>
    <property type="evidence" value="ECO:0007669"/>
    <property type="project" value="TreeGrafter"/>
</dbReference>
<evidence type="ECO:0000313" key="3">
    <source>
        <dbReference type="EMBL" id="SBT05115.1"/>
    </source>
</evidence>
<dbReference type="InterPro" id="IPR029787">
    <property type="entry name" value="Nucleotide_cyclase"/>
</dbReference>
<dbReference type="InterPro" id="IPR050469">
    <property type="entry name" value="Diguanylate_Cyclase"/>
</dbReference>
<dbReference type="GO" id="GO:0005886">
    <property type="term" value="C:plasma membrane"/>
    <property type="evidence" value="ECO:0007669"/>
    <property type="project" value="TreeGrafter"/>
</dbReference>
<keyword evidence="4" id="KW-1185">Reference proteome</keyword>
<dbReference type="InterPro" id="IPR043128">
    <property type="entry name" value="Rev_trsase/Diguanyl_cyclase"/>
</dbReference>
<dbReference type="GO" id="GO:0052621">
    <property type="term" value="F:diguanylate cyclase activity"/>
    <property type="evidence" value="ECO:0007669"/>
    <property type="project" value="UniProtKB-EC"/>
</dbReference>
<accession>A0A1A8XIZ3</accession>
<dbReference type="PROSITE" id="PS50887">
    <property type="entry name" value="GGDEF"/>
    <property type="match status" value="1"/>
</dbReference>
<proteinExistence type="predicted"/>
<evidence type="ECO:0000256" key="1">
    <source>
        <dbReference type="ARBA" id="ARBA00012528"/>
    </source>
</evidence>
<name>A0A1A8XIZ3_9PROT</name>
<dbReference type="SMART" id="SM00267">
    <property type="entry name" value="GGDEF"/>
    <property type="match status" value="1"/>
</dbReference>
<dbReference type="AlphaFoldDB" id="A0A1A8XIZ3"/>
<sequence>MICMRCSFGGCLAEFWAKIPRSFRALPLMLNSQNRLPLVDLRADDAEIGRYAELLDSLSIGLLVFAANGALQQSNTQAGVFLGSTPTLWEDENGRPLADQERPEMQVVMTHEPLRQRAIGIRHEQSRSSTWYKASAFPVFADDGSLRRVLVTLADLTRDTRLASEGCQLPTHDPLTGVFNQRHILLLLDDESRRAQRYGTPFALSLLAIDNSSGGGIADAGQARQQLLADLGRLLAGSLREFDMIGRFGEDQFLLILPNVRVNEAMVGLERLREAVEASHLMDSSEANDSHIHEPWLTISGGVTEYTGEDAGALIERVQSLLASARETGGNRLCVNMDMF</sequence>
<evidence type="ECO:0000313" key="4">
    <source>
        <dbReference type="Proteomes" id="UP000199169"/>
    </source>
</evidence>
<organism evidence="3 4">
    <name type="scientific">Candidatus Accumulibacter aalborgensis</name>
    <dbReference type="NCBI Taxonomy" id="1860102"/>
    <lineage>
        <taxon>Bacteria</taxon>
        <taxon>Pseudomonadati</taxon>
        <taxon>Pseudomonadota</taxon>
        <taxon>Betaproteobacteria</taxon>
        <taxon>Candidatus Accumulibacter</taxon>
    </lineage>
</organism>
<gene>
    <name evidence="3" type="ORF">ACCAA_20165</name>
</gene>